<organism evidence="1 2">
    <name type="scientific">Flavobacterium ponti</name>
    <dbReference type="NCBI Taxonomy" id="665133"/>
    <lineage>
        <taxon>Bacteria</taxon>
        <taxon>Pseudomonadati</taxon>
        <taxon>Bacteroidota</taxon>
        <taxon>Flavobacteriia</taxon>
        <taxon>Flavobacteriales</taxon>
        <taxon>Flavobacteriaceae</taxon>
        <taxon>Flavobacterium</taxon>
    </lineage>
</organism>
<keyword evidence="2" id="KW-1185">Reference proteome</keyword>
<comment type="caution">
    <text evidence="1">The sequence shown here is derived from an EMBL/GenBank/DDBJ whole genome shotgun (WGS) entry which is preliminary data.</text>
</comment>
<evidence type="ECO:0008006" key="3">
    <source>
        <dbReference type="Google" id="ProtNLM"/>
    </source>
</evidence>
<dbReference type="SUPFAM" id="SSF49464">
    <property type="entry name" value="Carboxypeptidase regulatory domain-like"/>
    <property type="match status" value="1"/>
</dbReference>
<sequence>MFFSMIGFSQSEITVILKDADTDLPIGDAIITILRTNEGLISNAEGVFKLNLTRPSLLEISHTSYKKLQVKSNTLIEDGTNIITLEKETEILQEVILTERHPQEILKDLVKNSLKKLTVPANLRVFTREFFKTDDKYSFYNDGLVNFQILDEKRNIKTDILVEQNRTIGLIDEFDKDLLGYNLNNLMENYYQFKYLDKILDSRAKKKYDFQLLTYPQNQNYLLIKVKPYTTIDGFMSEYSILYDSKKKIILEVTSFLPEDRAQNNSTFLDFKNRKIYKSVFKNTYRLETRDYYLANSKEEIGFTTEKNKIETKFEVSNYLITTEFRTNIFKYDDAEIFKDKTLLNKKDSVLTEYWEIDTGVLLTQTEKDIINNLKN</sequence>
<evidence type="ECO:0000313" key="2">
    <source>
        <dbReference type="Proteomes" id="UP001595885"/>
    </source>
</evidence>
<dbReference type="EMBL" id="JBHSGW010000027">
    <property type="protein sequence ID" value="MFC4740691.1"/>
    <property type="molecule type" value="Genomic_DNA"/>
</dbReference>
<accession>A0ABV9P658</accession>
<dbReference type="InterPro" id="IPR008969">
    <property type="entry name" value="CarboxyPept-like_regulatory"/>
</dbReference>
<proteinExistence type="predicted"/>
<protein>
    <recommendedName>
        <fullName evidence="3">Carboxypeptidase-like regulatory domain-containing protein</fullName>
    </recommendedName>
</protein>
<evidence type="ECO:0000313" key="1">
    <source>
        <dbReference type="EMBL" id="MFC4740691.1"/>
    </source>
</evidence>
<gene>
    <name evidence="1" type="ORF">ACFO3U_11875</name>
</gene>
<name>A0ABV9P658_9FLAO</name>
<reference evidence="2" key="1">
    <citation type="journal article" date="2019" name="Int. J. Syst. Evol. Microbiol.">
        <title>The Global Catalogue of Microorganisms (GCM) 10K type strain sequencing project: providing services to taxonomists for standard genome sequencing and annotation.</title>
        <authorList>
            <consortium name="The Broad Institute Genomics Platform"/>
            <consortium name="The Broad Institute Genome Sequencing Center for Infectious Disease"/>
            <person name="Wu L."/>
            <person name="Ma J."/>
        </authorList>
    </citation>
    <scope>NUCLEOTIDE SEQUENCE [LARGE SCALE GENOMIC DNA]</scope>
    <source>
        <strain evidence="2">CCUG 50349</strain>
    </source>
</reference>
<dbReference type="Proteomes" id="UP001595885">
    <property type="component" value="Unassembled WGS sequence"/>
</dbReference>